<protein>
    <recommendedName>
        <fullName evidence="3">DUF1217 domain-containing protein</fullName>
    </recommendedName>
</protein>
<evidence type="ECO:0000313" key="2">
    <source>
        <dbReference type="Proteomes" id="UP000094412"/>
    </source>
</evidence>
<comment type="caution">
    <text evidence="1">The sequence shown here is derived from an EMBL/GenBank/DDBJ whole genome shotgun (WGS) entry which is preliminary data.</text>
</comment>
<accession>A0A1C2EAB9</accession>
<dbReference type="AlphaFoldDB" id="A0A1C2EAB9"/>
<dbReference type="OrthoDB" id="7824597at2"/>
<dbReference type="STRING" id="1566387.QV13_03380"/>
<reference evidence="1 2" key="1">
    <citation type="submission" date="2016-08" db="EMBL/GenBank/DDBJ databases">
        <title>Whole genome sequence of Mesorhizobium sp. strain UASWS1009 isolated from industrial sewage.</title>
        <authorList>
            <person name="Crovadore J."/>
            <person name="Calmin G."/>
            <person name="Chablais R."/>
            <person name="Cochard B."/>
            <person name="Lefort F."/>
        </authorList>
    </citation>
    <scope>NUCLEOTIDE SEQUENCE [LARGE SCALE GENOMIC DNA]</scope>
    <source>
        <strain evidence="1 2">UASWS1009</strain>
    </source>
</reference>
<dbReference type="Gene3D" id="1.10.3700.10">
    <property type="entry name" value="AGR C 984p-like"/>
    <property type="match status" value="4"/>
</dbReference>
<dbReference type="Pfam" id="PF06748">
    <property type="entry name" value="DUF1217"/>
    <property type="match status" value="3"/>
</dbReference>
<keyword evidence="2" id="KW-1185">Reference proteome</keyword>
<proteinExistence type="predicted"/>
<dbReference type="InterPro" id="IPR010626">
    <property type="entry name" value="DUF1217"/>
</dbReference>
<sequence length="602" mass="66952">MTTYLDYQLITRDLNKSLDRTSKQVVVSRETKYYLDNIGKVKSIDDFLKNDRLFKYAMKAFGLEDMSYAKAFMKKVLTEGVDSPDSFANKLTDKRYADFAKTFNFKRYGANATTYNGAQNDVPKNFNAQVILTYSQQGVDFVENEVSYYIGKIGNVKSIDDLMADSRLLYVAMGAFGLDAKKEPPATVRQMLEGGVTDPNSPANKLYDKRYANFVAAFNFVEKGDQTTAQDSVQNLVPKQFIANTGLVTIVPRAEYTKAESDYYKANIGNVKSIDDLMADKRLLRAAMAAYGLDVDVETPKTIRNMLEGGVTDPNSPANKLTDKSYANFVTAFNFVQYGDTTTSRDAVQKDTLKLFSTKSSLGMIKPGSDYIAAETAYYNANVVKLTSIDDLMANQRLLNYALSAYGLDPSTQTPATVRKMLEGGITDPNSPANKSGSKAYVAFVTAFNFAQYGEKATTRTLAQQPSTDKYVRQTLEEDAGKTNDGVRLALYFQRKAPTLTNWYEVLADKALSQVVRTAFGLPDSFAKADIDKQVQLFQQKFNIKDFANPQKLGKFIGRFTTMYEMNNPSSPQISAASVLFAQPTTAGISTDLLLTMQRMKF</sequence>
<organism evidence="1 2">
    <name type="scientific">Mesorhizobium hungaricum</name>
    <dbReference type="NCBI Taxonomy" id="1566387"/>
    <lineage>
        <taxon>Bacteria</taxon>
        <taxon>Pseudomonadati</taxon>
        <taxon>Pseudomonadota</taxon>
        <taxon>Alphaproteobacteria</taxon>
        <taxon>Hyphomicrobiales</taxon>
        <taxon>Phyllobacteriaceae</taxon>
        <taxon>Mesorhizobium</taxon>
    </lineage>
</organism>
<dbReference type="Proteomes" id="UP000094412">
    <property type="component" value="Unassembled WGS sequence"/>
</dbReference>
<dbReference type="EMBL" id="MDEO01000024">
    <property type="protein sequence ID" value="OCX23908.1"/>
    <property type="molecule type" value="Genomic_DNA"/>
</dbReference>
<dbReference type="RefSeq" id="WP_024925770.1">
    <property type="nucleotide sequence ID" value="NZ_MDEO01000024.1"/>
</dbReference>
<evidence type="ECO:0000313" key="1">
    <source>
        <dbReference type="EMBL" id="OCX23908.1"/>
    </source>
</evidence>
<dbReference type="InterPro" id="IPR023157">
    <property type="entry name" value="AGR-C-984p-like_sf"/>
</dbReference>
<evidence type="ECO:0008006" key="3">
    <source>
        <dbReference type="Google" id="ProtNLM"/>
    </source>
</evidence>
<name>A0A1C2EAB9_9HYPH</name>
<gene>
    <name evidence="1" type="ORF">QV13_03380</name>
</gene>
<dbReference type="SUPFAM" id="SSF158837">
    <property type="entry name" value="AGR C 984p-like"/>
    <property type="match status" value="4"/>
</dbReference>